<feature type="domain" description="THAP-type" evidence="13">
    <location>
        <begin position="1"/>
        <end position="85"/>
    </location>
</feature>
<dbReference type="GO" id="GO:0008270">
    <property type="term" value="F:zinc ion binding"/>
    <property type="evidence" value="ECO:0007669"/>
    <property type="project" value="UniProtKB-KW"/>
</dbReference>
<dbReference type="Proteomes" id="UP000079169">
    <property type="component" value="Unplaced"/>
</dbReference>
<evidence type="ECO:0000256" key="8">
    <source>
        <dbReference type="ARBA" id="ARBA00023125"/>
    </source>
</evidence>
<evidence type="ECO:0000259" key="13">
    <source>
        <dbReference type="PROSITE" id="PS50950"/>
    </source>
</evidence>
<dbReference type="GeneID" id="108252912"/>
<evidence type="ECO:0000256" key="1">
    <source>
        <dbReference type="ARBA" id="ARBA00004642"/>
    </source>
</evidence>
<evidence type="ECO:0000256" key="12">
    <source>
        <dbReference type="PROSITE-ProRule" id="PRU00309"/>
    </source>
</evidence>
<evidence type="ECO:0000256" key="11">
    <source>
        <dbReference type="ARBA" id="ARBA00023306"/>
    </source>
</evidence>
<comment type="subcellular location">
    <subcellularLocation>
        <location evidence="1">Nucleus</location>
        <location evidence="1">Nucleoplasm</location>
    </subcellularLocation>
</comment>
<sequence>MPPSCCVPTCKLMRNNSEKLSYHEIPSKEPLRTNWIKQIGILTGNKFWQPTSESAVVCSKHFIEPDFVETPLRRRLKPTSVPSVFYMMQGKPYFVPSRRRKYESPTTPNLFPNSQHHEIVNNEGNETRDIIDNSNVIENSKYDAFLQASFADKKFLEMLQLNLEMLEVANHFLADYSLLE</sequence>
<dbReference type="KEGG" id="dci:108252912"/>
<dbReference type="InterPro" id="IPR026516">
    <property type="entry name" value="THAP1/10"/>
</dbReference>
<dbReference type="OrthoDB" id="7312725at2759"/>
<dbReference type="InterPro" id="IPR006612">
    <property type="entry name" value="THAP_Znf"/>
</dbReference>
<dbReference type="SUPFAM" id="SSF57716">
    <property type="entry name" value="Glucocorticoid receptor-like (DNA-binding domain)"/>
    <property type="match status" value="1"/>
</dbReference>
<dbReference type="PROSITE" id="PS50950">
    <property type="entry name" value="ZF_THAP"/>
    <property type="match status" value="1"/>
</dbReference>
<evidence type="ECO:0000256" key="10">
    <source>
        <dbReference type="ARBA" id="ARBA00023242"/>
    </source>
</evidence>
<dbReference type="Gene3D" id="6.20.210.20">
    <property type="entry name" value="THAP domain"/>
    <property type="match status" value="1"/>
</dbReference>
<keyword evidence="11" id="KW-0131">Cell cycle</keyword>
<keyword evidence="7" id="KW-0175">Coiled coil</keyword>
<keyword evidence="10" id="KW-0539">Nucleus</keyword>
<organism evidence="14 15">
    <name type="scientific">Diaphorina citri</name>
    <name type="common">Asian citrus psyllid</name>
    <dbReference type="NCBI Taxonomy" id="121845"/>
    <lineage>
        <taxon>Eukaryota</taxon>
        <taxon>Metazoa</taxon>
        <taxon>Ecdysozoa</taxon>
        <taxon>Arthropoda</taxon>
        <taxon>Hexapoda</taxon>
        <taxon>Insecta</taxon>
        <taxon>Pterygota</taxon>
        <taxon>Neoptera</taxon>
        <taxon>Paraneoptera</taxon>
        <taxon>Hemiptera</taxon>
        <taxon>Sternorrhyncha</taxon>
        <taxon>Psylloidea</taxon>
        <taxon>Psyllidae</taxon>
        <taxon>Diaphorininae</taxon>
        <taxon>Diaphorina</taxon>
    </lineage>
</organism>
<keyword evidence="14" id="KW-1185">Reference proteome</keyword>
<evidence type="ECO:0000313" key="15">
    <source>
        <dbReference type="RefSeq" id="XP_017301360.1"/>
    </source>
</evidence>
<keyword evidence="3" id="KW-0479">Metal-binding</keyword>
<accession>A0A1S4EGM8</accession>
<keyword evidence="8 12" id="KW-0238">DNA-binding</keyword>
<dbReference type="Pfam" id="PF05485">
    <property type="entry name" value="THAP"/>
    <property type="match status" value="1"/>
</dbReference>
<dbReference type="SMART" id="SM00980">
    <property type="entry name" value="THAP"/>
    <property type="match status" value="1"/>
</dbReference>
<dbReference type="PANTHER" id="PTHR46600:SF1">
    <property type="entry name" value="THAP DOMAIN-CONTAINING PROTEIN 1"/>
    <property type="match status" value="1"/>
</dbReference>
<keyword evidence="6" id="KW-0805">Transcription regulation</keyword>
<evidence type="ECO:0000313" key="14">
    <source>
        <dbReference type="Proteomes" id="UP000079169"/>
    </source>
</evidence>
<evidence type="ECO:0000256" key="2">
    <source>
        <dbReference type="ARBA" id="ARBA00006177"/>
    </source>
</evidence>
<dbReference type="GO" id="GO:0005654">
    <property type="term" value="C:nucleoplasm"/>
    <property type="evidence" value="ECO:0007669"/>
    <property type="project" value="UniProtKB-SubCell"/>
</dbReference>
<evidence type="ECO:0000256" key="5">
    <source>
        <dbReference type="ARBA" id="ARBA00022833"/>
    </source>
</evidence>
<dbReference type="PaxDb" id="121845-A0A1S4EGM8"/>
<gene>
    <name evidence="15" type="primary">LOC108252912</name>
</gene>
<comment type="similarity">
    <text evidence="2">Belongs to the THAP1 family.</text>
</comment>
<dbReference type="PANTHER" id="PTHR46600">
    <property type="entry name" value="THAP DOMAIN-CONTAINING"/>
    <property type="match status" value="1"/>
</dbReference>
<evidence type="ECO:0000256" key="9">
    <source>
        <dbReference type="ARBA" id="ARBA00023163"/>
    </source>
</evidence>
<evidence type="ECO:0000256" key="7">
    <source>
        <dbReference type="ARBA" id="ARBA00023054"/>
    </source>
</evidence>
<proteinExistence type="inferred from homology"/>
<dbReference type="InterPro" id="IPR038441">
    <property type="entry name" value="THAP_Znf_sf"/>
</dbReference>
<protein>
    <submittedName>
        <fullName evidence="15">THAP domain-containing protein 6</fullName>
    </submittedName>
</protein>
<reference evidence="15" key="1">
    <citation type="submission" date="2025-08" db="UniProtKB">
        <authorList>
            <consortium name="RefSeq"/>
        </authorList>
    </citation>
    <scope>IDENTIFICATION</scope>
</reference>
<dbReference type="AlphaFoldDB" id="A0A1S4EGM8"/>
<dbReference type="RefSeq" id="XP_017301360.1">
    <property type="nucleotide sequence ID" value="XM_017445871.2"/>
</dbReference>
<name>A0A1S4EGM8_DIACI</name>
<evidence type="ECO:0000256" key="6">
    <source>
        <dbReference type="ARBA" id="ARBA00023015"/>
    </source>
</evidence>
<keyword evidence="9" id="KW-0804">Transcription</keyword>
<dbReference type="GO" id="GO:0043565">
    <property type="term" value="F:sequence-specific DNA binding"/>
    <property type="evidence" value="ECO:0007669"/>
    <property type="project" value="InterPro"/>
</dbReference>
<evidence type="ECO:0000256" key="3">
    <source>
        <dbReference type="ARBA" id="ARBA00022723"/>
    </source>
</evidence>
<keyword evidence="5" id="KW-0862">Zinc</keyword>
<keyword evidence="4 12" id="KW-0863">Zinc-finger</keyword>
<evidence type="ECO:0000256" key="4">
    <source>
        <dbReference type="ARBA" id="ARBA00022771"/>
    </source>
</evidence>